<feature type="region of interest" description="Disordered" evidence="1">
    <location>
        <begin position="870"/>
        <end position="895"/>
    </location>
</feature>
<feature type="compositionally biased region" description="Polar residues" evidence="1">
    <location>
        <begin position="697"/>
        <end position="716"/>
    </location>
</feature>
<feature type="compositionally biased region" description="Basic residues" evidence="1">
    <location>
        <begin position="283"/>
        <end position="303"/>
    </location>
</feature>
<keyword evidence="3" id="KW-1185">Reference proteome</keyword>
<evidence type="ECO:0000313" key="2">
    <source>
        <dbReference type="EMBL" id="TQV96109.1"/>
    </source>
</evidence>
<organism evidence="2 3">
    <name type="scientific">Cordyceps javanica</name>
    <dbReference type="NCBI Taxonomy" id="43265"/>
    <lineage>
        <taxon>Eukaryota</taxon>
        <taxon>Fungi</taxon>
        <taxon>Dikarya</taxon>
        <taxon>Ascomycota</taxon>
        <taxon>Pezizomycotina</taxon>
        <taxon>Sordariomycetes</taxon>
        <taxon>Hypocreomycetidae</taxon>
        <taxon>Hypocreales</taxon>
        <taxon>Cordycipitaceae</taxon>
        <taxon>Cordyceps</taxon>
    </lineage>
</organism>
<feature type="compositionally biased region" description="Polar residues" evidence="1">
    <location>
        <begin position="534"/>
        <end position="543"/>
    </location>
</feature>
<sequence>MDYEPVPKRRRTASPPLLQASNSNIPPRIPPPVTKSPAGEDDKTYQQHLERAFADPRFRATLAQIFDKYDGKSAQPDEAIDPTLCGTSTGDSYLAQSDGLVDNDNLPYHLDARRCEPKDDDAETADYEVGRLNETHGPCDPRAAPPGYMPTFSGGEVHPNFMQSWYGNPFQAPGPYPSPWDGFSGQIPMPNGPMVPNGLPMTTGSWISPDNFVCNPATWPPQAMQPPPVNCQIDPALEISPPAQEKTSNGTSSEEERRKAAQADESTDNCPPEMIVSFDALGRKRRRRLAQPRFSKNGKRLGRPPKPAGAPGVASETAAYDGEGEDEGHGELLDIKNPAGEFCDEDDDTLWNELAEALQLASKATSKKRNRNGTKPPQKGEHSATESDGAIEMDKDSGQAEIMLRKIQQELIDRAVRRSTMAKEHGDDSDAAAEGRRRSGRDRKPANFGEQVSWDKVSAERRTSYKIKMHLRALSVQARQERKKKEKEEAEVAARQKEEAEKAKKEKQEAEKLAAAAAASASGKGTTEEPGESMPSTIPDSQDTVISLPIRTTPKKPQSNQIMRQTIKNHVNSVVHFEEDDEGLSDNDTPTAPAIFPLKNPVLAFKKPEIHVHSFLGENYIDTVYALSDDEAPALLTSMKRVSLTKKQKISRVPVALARLRETFNTEEQDCLEAAEQTVPSGGAERHASEGPASNIPIATNTMLDPQMDTSETTQVPVCKPTELDKSTRPSITIHGDGDDSGIDIRSEQAPSEQAEGPVPTISVPAKPLSQDHDLLGTADILDSLDVMSGTEDSPSSPVSDFAFPTDDIEINDVEAPSTTTSLISSRRTDEPLLVDDDSINESMDIFKDVAADIPLASDEEAEMEYNESLETTTNVSKQSHAQDNARRVRDGFRRSCSATSSSKFTRIVVTTPAAAAKHIEAE</sequence>
<feature type="region of interest" description="Disordered" evidence="1">
    <location>
        <begin position="475"/>
        <end position="543"/>
    </location>
</feature>
<feature type="compositionally biased region" description="Basic and acidic residues" evidence="1">
    <location>
        <begin position="486"/>
        <end position="512"/>
    </location>
</feature>
<feature type="compositionally biased region" description="Basic and acidic residues" evidence="1">
    <location>
        <begin position="415"/>
        <end position="445"/>
    </location>
</feature>
<feature type="region of interest" description="Disordered" evidence="1">
    <location>
        <begin position="415"/>
        <end position="460"/>
    </location>
</feature>
<evidence type="ECO:0000313" key="3">
    <source>
        <dbReference type="Proteomes" id="UP000315783"/>
    </source>
</evidence>
<feature type="region of interest" description="Disordered" evidence="1">
    <location>
        <begin position="1"/>
        <end position="43"/>
    </location>
</feature>
<proteinExistence type="predicted"/>
<feature type="compositionally biased region" description="Basic and acidic residues" evidence="1">
    <location>
        <begin position="884"/>
        <end position="894"/>
    </location>
</feature>
<gene>
    <name evidence="2" type="ORF">IF1G_04692</name>
</gene>
<dbReference type="AlphaFoldDB" id="A0A545V318"/>
<accession>A0A545V318</accession>
<name>A0A545V318_9HYPO</name>
<feature type="compositionally biased region" description="Polar residues" evidence="1">
    <location>
        <begin position="870"/>
        <end position="883"/>
    </location>
</feature>
<comment type="caution">
    <text evidence="2">The sequence shown here is derived from an EMBL/GenBank/DDBJ whole genome shotgun (WGS) entry which is preliminary data.</text>
</comment>
<dbReference type="EMBL" id="SPUK01000006">
    <property type="protein sequence ID" value="TQV96109.1"/>
    <property type="molecule type" value="Genomic_DNA"/>
</dbReference>
<protein>
    <submittedName>
        <fullName evidence="2">Uncharacterized protein</fullName>
    </submittedName>
</protein>
<dbReference type="OrthoDB" id="2420608at2759"/>
<feature type="region of interest" description="Disordered" evidence="1">
    <location>
        <begin position="675"/>
        <end position="759"/>
    </location>
</feature>
<feature type="region of interest" description="Disordered" evidence="1">
    <location>
        <begin position="241"/>
        <end position="348"/>
    </location>
</feature>
<dbReference type="Proteomes" id="UP000315783">
    <property type="component" value="Unassembled WGS sequence"/>
</dbReference>
<feature type="region of interest" description="Disordered" evidence="1">
    <location>
        <begin position="362"/>
        <end position="393"/>
    </location>
</feature>
<reference evidence="2 3" key="1">
    <citation type="journal article" date="2019" name="Appl. Microbiol. Biotechnol.">
        <title>Genome sequence of Isaria javanica and comparative genome analysis insights into family S53 peptidase evolution in fungal entomopathogens.</title>
        <authorList>
            <person name="Lin R."/>
            <person name="Zhang X."/>
            <person name="Xin B."/>
            <person name="Zou M."/>
            <person name="Gao Y."/>
            <person name="Qin F."/>
            <person name="Hu Q."/>
            <person name="Xie B."/>
            <person name="Cheng X."/>
        </authorList>
    </citation>
    <scope>NUCLEOTIDE SEQUENCE [LARGE SCALE GENOMIC DNA]</scope>
    <source>
        <strain evidence="2 3">IJ1G</strain>
    </source>
</reference>
<evidence type="ECO:0000256" key="1">
    <source>
        <dbReference type="SAM" id="MobiDB-lite"/>
    </source>
</evidence>